<keyword evidence="1 2" id="KW-0378">Hydrolase</keyword>
<dbReference type="GO" id="GO:0004222">
    <property type="term" value="F:metalloendopeptidase activity"/>
    <property type="evidence" value="ECO:0007669"/>
    <property type="project" value="UniProtKB-UniRule"/>
</dbReference>
<dbReference type="InterPro" id="IPR001506">
    <property type="entry name" value="Peptidase_M12A"/>
</dbReference>
<dbReference type="InterPro" id="IPR006026">
    <property type="entry name" value="Peptidase_Metallo"/>
</dbReference>
<reference evidence="5" key="1">
    <citation type="journal article" date="2010" name="Nature">
        <title>The Amphimedon queenslandica genome and the evolution of animal complexity.</title>
        <authorList>
            <person name="Srivastava M."/>
            <person name="Simakov O."/>
            <person name="Chapman J."/>
            <person name="Fahey B."/>
            <person name="Gauthier M.E."/>
            <person name="Mitros T."/>
            <person name="Richards G.S."/>
            <person name="Conaco C."/>
            <person name="Dacre M."/>
            <person name="Hellsten U."/>
            <person name="Larroux C."/>
            <person name="Putnam N.H."/>
            <person name="Stanke M."/>
            <person name="Adamska M."/>
            <person name="Darling A."/>
            <person name="Degnan S.M."/>
            <person name="Oakley T.H."/>
            <person name="Plachetzki D.C."/>
            <person name="Zhai Y."/>
            <person name="Adamski M."/>
            <person name="Calcino A."/>
            <person name="Cummins S.F."/>
            <person name="Goodstein D.M."/>
            <person name="Harris C."/>
            <person name="Jackson D.J."/>
            <person name="Leys S.P."/>
            <person name="Shu S."/>
            <person name="Woodcroft B.J."/>
            <person name="Vervoort M."/>
            <person name="Kosik K.S."/>
            <person name="Manning G."/>
            <person name="Degnan B.M."/>
            <person name="Rokhsar D.S."/>
        </authorList>
    </citation>
    <scope>NUCLEOTIDE SEQUENCE [LARGE SCALE GENOMIC DNA]</scope>
</reference>
<dbReference type="EnsemblMetazoa" id="XM_020001614.1">
    <property type="protein sequence ID" value="XP_019857173.1"/>
    <property type="gene ID" value="LOC109585501"/>
</dbReference>
<dbReference type="Pfam" id="PF01400">
    <property type="entry name" value="Astacin"/>
    <property type="match status" value="1"/>
</dbReference>
<feature type="binding site" evidence="1">
    <location>
        <position position="180"/>
    </location>
    <ligand>
        <name>Zn(2+)</name>
        <dbReference type="ChEBI" id="CHEBI:29105"/>
        <note>catalytic</note>
    </ligand>
</feature>
<sequence>MRLIIAFIICMIVNVISVEIPPADYFDEDIENESCPEVERAEDEEDLVLIDGDILVTKEQAAIYYESGWDGLVNSQNWMKLNSLNEWSKTIPHEIDQQFVSATGGDDKSIKSNIFLSLKALQDKTCLKFPQKRCSDPYYLSFVKGDSCSTYLGKPFAGARVINLKANCAAGTDRKMTPAHEVMHALGRAHEHQRADRNRYVTIAYWNTCNSQMTIKEGFRTFNQPYDYYSIMHYSPKQCQYYSYTSLAYQDSMTFTSQLKGSSSDVGQRGSLSPGDIQHIKRVYCPSVY</sequence>
<feature type="binding site" evidence="1">
    <location>
        <position position="190"/>
    </location>
    <ligand>
        <name>Zn(2+)</name>
        <dbReference type="ChEBI" id="CHEBI:29105"/>
        <note>catalytic</note>
    </ligand>
</feature>
<feature type="signal peptide" evidence="2">
    <location>
        <begin position="1"/>
        <end position="17"/>
    </location>
</feature>
<comment type="caution">
    <text evidence="1">Lacks conserved residue(s) required for the propagation of feature annotation.</text>
</comment>
<feature type="domain" description="Peptidase M12A" evidence="3">
    <location>
        <begin position="61"/>
        <end position="286"/>
    </location>
</feature>
<dbReference type="KEGG" id="aqu:109585501"/>
<feature type="binding site" evidence="1">
    <location>
        <position position="184"/>
    </location>
    <ligand>
        <name>Zn(2+)</name>
        <dbReference type="ChEBI" id="CHEBI:29105"/>
        <note>catalytic</note>
    </ligand>
</feature>
<dbReference type="GO" id="GO:0008270">
    <property type="term" value="F:zinc ion binding"/>
    <property type="evidence" value="ECO:0007669"/>
    <property type="project" value="UniProtKB-UniRule"/>
</dbReference>
<dbReference type="RefSeq" id="XP_019857173.1">
    <property type="nucleotide sequence ID" value="XM_020001614.1"/>
</dbReference>
<dbReference type="SMART" id="SM00235">
    <property type="entry name" value="ZnMc"/>
    <property type="match status" value="1"/>
</dbReference>
<feature type="active site" evidence="1">
    <location>
        <position position="181"/>
    </location>
</feature>
<comment type="cofactor">
    <cofactor evidence="1 2">
        <name>Zn(2+)</name>
        <dbReference type="ChEBI" id="CHEBI:29105"/>
    </cofactor>
    <text evidence="1 2">Binds 1 zinc ion per subunit.</text>
</comment>
<keyword evidence="5" id="KW-1185">Reference proteome</keyword>
<dbReference type="PRINTS" id="PR00480">
    <property type="entry name" value="ASTACIN"/>
</dbReference>
<organism evidence="4 5">
    <name type="scientific">Amphimedon queenslandica</name>
    <name type="common">Sponge</name>
    <dbReference type="NCBI Taxonomy" id="400682"/>
    <lineage>
        <taxon>Eukaryota</taxon>
        <taxon>Metazoa</taxon>
        <taxon>Porifera</taxon>
        <taxon>Demospongiae</taxon>
        <taxon>Heteroscleromorpha</taxon>
        <taxon>Haplosclerida</taxon>
        <taxon>Niphatidae</taxon>
        <taxon>Amphimedon</taxon>
    </lineage>
</organism>
<evidence type="ECO:0000313" key="4">
    <source>
        <dbReference type="EnsemblMetazoa" id="XP_019857173.1"/>
    </source>
</evidence>
<dbReference type="PANTHER" id="PTHR10127">
    <property type="entry name" value="DISCOIDIN, CUB, EGF, LAMININ , AND ZINC METALLOPROTEASE DOMAIN CONTAINING"/>
    <property type="match status" value="1"/>
</dbReference>
<evidence type="ECO:0000259" key="3">
    <source>
        <dbReference type="PROSITE" id="PS51864"/>
    </source>
</evidence>
<dbReference type="Gene3D" id="3.40.390.10">
    <property type="entry name" value="Collagenase (Catalytic Domain)"/>
    <property type="match status" value="1"/>
</dbReference>
<evidence type="ECO:0000256" key="1">
    <source>
        <dbReference type="PROSITE-ProRule" id="PRU01211"/>
    </source>
</evidence>
<dbReference type="PROSITE" id="PS51864">
    <property type="entry name" value="ASTACIN"/>
    <property type="match status" value="1"/>
</dbReference>
<dbReference type="EC" id="3.4.24.-" evidence="2"/>
<dbReference type="SUPFAM" id="SSF55486">
    <property type="entry name" value="Metalloproteases ('zincins'), catalytic domain"/>
    <property type="match status" value="1"/>
</dbReference>
<accession>A0AAN0JKE2</accession>
<proteinExistence type="predicted"/>
<feature type="chain" id="PRO_5042670374" description="Metalloendopeptidase" evidence="2">
    <location>
        <begin position="18"/>
        <end position="289"/>
    </location>
</feature>
<dbReference type="PANTHER" id="PTHR10127:SF850">
    <property type="entry name" value="METALLOENDOPEPTIDASE"/>
    <property type="match status" value="1"/>
</dbReference>
<evidence type="ECO:0000313" key="5">
    <source>
        <dbReference type="Proteomes" id="UP000007879"/>
    </source>
</evidence>
<dbReference type="GO" id="GO:0006508">
    <property type="term" value="P:proteolysis"/>
    <property type="evidence" value="ECO:0007669"/>
    <property type="project" value="UniProtKB-KW"/>
</dbReference>
<name>A0AAN0JKE2_AMPQE</name>
<keyword evidence="1 2" id="KW-0645">Protease</keyword>
<dbReference type="AlphaFoldDB" id="A0AAN0JKE2"/>
<dbReference type="InterPro" id="IPR024079">
    <property type="entry name" value="MetalloPept_cat_dom_sf"/>
</dbReference>
<protein>
    <recommendedName>
        <fullName evidence="2">Metalloendopeptidase</fullName>
        <ecNumber evidence="2">3.4.24.-</ecNumber>
    </recommendedName>
</protein>
<keyword evidence="1 2" id="KW-0862">Zinc</keyword>
<dbReference type="GeneID" id="109585501"/>
<keyword evidence="1 2" id="KW-0482">Metalloprotease</keyword>
<dbReference type="Proteomes" id="UP000007879">
    <property type="component" value="Unassembled WGS sequence"/>
</dbReference>
<keyword evidence="2" id="KW-0732">Signal</keyword>
<reference evidence="4" key="2">
    <citation type="submission" date="2024-06" db="UniProtKB">
        <authorList>
            <consortium name="EnsemblMetazoa"/>
        </authorList>
    </citation>
    <scope>IDENTIFICATION</scope>
</reference>
<keyword evidence="1 2" id="KW-0479">Metal-binding</keyword>
<evidence type="ECO:0000256" key="2">
    <source>
        <dbReference type="RuleBase" id="RU361183"/>
    </source>
</evidence>